<dbReference type="AlphaFoldDB" id="N8XBA0"/>
<dbReference type="InterPro" id="IPR032675">
    <property type="entry name" value="LRR_dom_sf"/>
</dbReference>
<gene>
    <name evidence="1" type="ORF">F963_02352</name>
</gene>
<evidence type="ECO:0000313" key="1">
    <source>
        <dbReference type="EMBL" id="ENV21536.1"/>
    </source>
</evidence>
<dbReference type="HOGENOM" id="CLU_876425_0_0_6"/>
<reference evidence="1 2" key="1">
    <citation type="submission" date="2013-02" db="EMBL/GenBank/DDBJ databases">
        <title>The Genome Sequence of Acinetobacter bereziniae NIPH 3.</title>
        <authorList>
            <consortium name="The Broad Institute Genome Sequencing Platform"/>
            <consortium name="The Broad Institute Genome Sequencing Center for Infectious Disease"/>
            <person name="Cerqueira G."/>
            <person name="Feldgarden M."/>
            <person name="Courvalin P."/>
            <person name="Perichon B."/>
            <person name="Grillot-Courvalin C."/>
            <person name="Clermont D."/>
            <person name="Rocha E."/>
            <person name="Yoon E.-J."/>
            <person name="Nemec A."/>
            <person name="Walker B."/>
            <person name="Young S.K."/>
            <person name="Zeng Q."/>
            <person name="Gargeya S."/>
            <person name="Fitzgerald M."/>
            <person name="Haas B."/>
            <person name="Abouelleil A."/>
            <person name="Alvarado L."/>
            <person name="Arachchi H.M."/>
            <person name="Berlin A.M."/>
            <person name="Chapman S.B."/>
            <person name="Dewar J."/>
            <person name="Goldberg J."/>
            <person name="Griggs A."/>
            <person name="Gujja S."/>
            <person name="Hansen M."/>
            <person name="Howarth C."/>
            <person name="Imamovic A."/>
            <person name="Larimer J."/>
            <person name="McCowan C."/>
            <person name="Murphy C."/>
            <person name="Neiman D."/>
            <person name="Pearson M."/>
            <person name="Priest M."/>
            <person name="Roberts A."/>
            <person name="Saif S."/>
            <person name="Shea T."/>
            <person name="Sisk P."/>
            <person name="Sykes S."/>
            <person name="Wortman J."/>
            <person name="Nusbaum C."/>
            <person name="Birren B."/>
        </authorList>
    </citation>
    <scope>NUCLEOTIDE SEQUENCE [LARGE SCALE GENOMIC DNA]</scope>
    <source>
        <strain evidence="1 2">NIPH 3</strain>
    </source>
</reference>
<sequence length="315" mass="37156">MLFDLHKMNLDDIKKLSIENHKIITVRIEEKVKIENLTALNEVLSEKNFLVSVIIESENYNLGGMVSGINVFQYICNVKKLKIYVSDYDARLEDLFFLKDIKSLNYLDISTNAKKNLKFDELKRFSKITYFSYLCEGLNKEQHSFVNDFMDLSYFSIYDLNLELFDTKESLIELRVHRKLTNAMLIYDKFPNLENLILEKCKSLDFKNSISNLPNIINISLRYMSDVYELPKFKNPEKIKKISLLGLNNLRSLNGIEEMQNLEELEITNIKNINIESFLILKKLKSLKKIYILFENSKLNIEFEDFARKNKIHLI</sequence>
<organism evidence="1 2">
    <name type="scientific">Acinetobacter bereziniae NIPH 3</name>
    <dbReference type="NCBI Taxonomy" id="1217651"/>
    <lineage>
        <taxon>Bacteria</taxon>
        <taxon>Pseudomonadati</taxon>
        <taxon>Pseudomonadota</taxon>
        <taxon>Gammaproteobacteria</taxon>
        <taxon>Moraxellales</taxon>
        <taxon>Moraxellaceae</taxon>
        <taxon>Acinetobacter</taxon>
    </lineage>
</organism>
<name>N8XBA0_ACIBZ</name>
<accession>N8XBA0</accession>
<protein>
    <submittedName>
        <fullName evidence="1">Uncharacterized protein</fullName>
    </submittedName>
</protein>
<evidence type="ECO:0000313" key="2">
    <source>
        <dbReference type="Proteomes" id="UP000013270"/>
    </source>
</evidence>
<dbReference type="Proteomes" id="UP000013270">
    <property type="component" value="Unassembled WGS sequence"/>
</dbReference>
<dbReference type="Gene3D" id="3.80.10.10">
    <property type="entry name" value="Ribonuclease Inhibitor"/>
    <property type="match status" value="1"/>
</dbReference>
<proteinExistence type="predicted"/>
<dbReference type="EMBL" id="APPK01000038">
    <property type="protein sequence ID" value="ENV21536.1"/>
    <property type="molecule type" value="Genomic_DNA"/>
</dbReference>
<dbReference type="PATRIC" id="fig|1217651.3.peg.2315"/>
<dbReference type="SUPFAM" id="SSF52058">
    <property type="entry name" value="L domain-like"/>
    <property type="match status" value="1"/>
</dbReference>
<comment type="caution">
    <text evidence="1">The sequence shown here is derived from an EMBL/GenBank/DDBJ whole genome shotgun (WGS) entry which is preliminary data.</text>
</comment>